<dbReference type="InterPro" id="IPR013785">
    <property type="entry name" value="Aldolase_TIM"/>
</dbReference>
<evidence type="ECO:0000256" key="1">
    <source>
        <dbReference type="ARBA" id="ARBA00001917"/>
    </source>
</evidence>
<keyword evidence="4" id="KW-0288">FMN</keyword>
<dbReference type="Pfam" id="PF03060">
    <property type="entry name" value="NMO"/>
    <property type="match status" value="1"/>
</dbReference>
<evidence type="ECO:0000256" key="3">
    <source>
        <dbReference type="ARBA" id="ARBA00022630"/>
    </source>
</evidence>
<keyword evidence="5" id="KW-0547">Nucleotide-binding</keyword>
<evidence type="ECO:0000256" key="4">
    <source>
        <dbReference type="ARBA" id="ARBA00022643"/>
    </source>
</evidence>
<comment type="similarity">
    <text evidence="2">Belongs to the nitronate monooxygenase family. NMO class I subfamily.</text>
</comment>
<protein>
    <submittedName>
        <fullName evidence="8">Uncharacterized protein</fullName>
    </submittedName>
</protein>
<organism evidence="8">
    <name type="scientific">marine sediment metagenome</name>
    <dbReference type="NCBI Taxonomy" id="412755"/>
    <lineage>
        <taxon>unclassified sequences</taxon>
        <taxon>metagenomes</taxon>
        <taxon>ecological metagenomes</taxon>
    </lineage>
</organism>
<dbReference type="GO" id="GO:0018580">
    <property type="term" value="F:nitronate monooxygenase activity"/>
    <property type="evidence" value="ECO:0007669"/>
    <property type="project" value="InterPro"/>
</dbReference>
<comment type="caution">
    <text evidence="8">The sequence shown here is derived from an EMBL/GenBank/DDBJ whole genome shotgun (WGS) entry which is preliminary data.</text>
</comment>
<dbReference type="Gene3D" id="3.20.20.70">
    <property type="entry name" value="Aldolase class I"/>
    <property type="match status" value="1"/>
</dbReference>
<dbReference type="PANTHER" id="PTHR42747:SF3">
    <property type="entry name" value="NITRONATE MONOOXYGENASE-RELATED"/>
    <property type="match status" value="1"/>
</dbReference>
<evidence type="ECO:0000313" key="8">
    <source>
        <dbReference type="EMBL" id="KKO06582.1"/>
    </source>
</evidence>
<comment type="cofactor">
    <cofactor evidence="1">
        <name>FMN</name>
        <dbReference type="ChEBI" id="CHEBI:58210"/>
    </cofactor>
</comment>
<name>A0A0F9Y3W9_9ZZZZ</name>
<dbReference type="CDD" id="cd04730">
    <property type="entry name" value="NPD_like"/>
    <property type="match status" value="1"/>
</dbReference>
<sequence length="360" mass="37960">MHLTTLLNISLPLIQAPMAGVQNSALALEVCRAGGLGSVPCAMLSPEALRSELEIMRDSAAGPWNVNFFCHTSPQQDEQREAAWRHSLAPYYEELGLDVNDIKAGGGRRPFDAESLEILREFRPPVVSFHFGLPTPELLSQVKSWGAKVMSSATTVAEARWLEAKGADVIIAQGLEAGGHRGMFLTDDISTQIGTFALLPQIAKAVRLPVVAAGGIADATGVAAALALGAAGVQIGTAYLLCPESTTSAVHRAALQSDAVEHTVLTNVFSGRPARGMVNRIIREIGPFSSDAPAFPLAGTAVTPLRSAAEKQGTGDFSPLWSGQNARGCKTIPAYELTLELARPMRSPGTDSGYIRPAIG</sequence>
<dbReference type="GO" id="GO:0000166">
    <property type="term" value="F:nucleotide binding"/>
    <property type="evidence" value="ECO:0007669"/>
    <property type="project" value="UniProtKB-KW"/>
</dbReference>
<keyword evidence="6" id="KW-0560">Oxidoreductase</keyword>
<proteinExistence type="inferred from homology"/>
<keyword evidence="7" id="KW-0503">Monooxygenase</keyword>
<dbReference type="AlphaFoldDB" id="A0A0F9Y3W9"/>
<dbReference type="InterPro" id="IPR004136">
    <property type="entry name" value="NMO"/>
</dbReference>
<evidence type="ECO:0000256" key="5">
    <source>
        <dbReference type="ARBA" id="ARBA00022741"/>
    </source>
</evidence>
<gene>
    <name evidence="8" type="ORF">LCGC14_0063900</name>
</gene>
<dbReference type="SUPFAM" id="SSF51412">
    <property type="entry name" value="Inosine monophosphate dehydrogenase (IMPDH)"/>
    <property type="match status" value="1"/>
</dbReference>
<dbReference type="FunFam" id="3.20.20.70:FF:000154">
    <property type="entry name" value="Probable nitronate monooxygenase"/>
    <property type="match status" value="1"/>
</dbReference>
<evidence type="ECO:0000256" key="2">
    <source>
        <dbReference type="ARBA" id="ARBA00009881"/>
    </source>
</evidence>
<dbReference type="PANTHER" id="PTHR42747">
    <property type="entry name" value="NITRONATE MONOOXYGENASE-RELATED"/>
    <property type="match status" value="1"/>
</dbReference>
<dbReference type="EMBL" id="LAZR01000015">
    <property type="protein sequence ID" value="KKO06582.1"/>
    <property type="molecule type" value="Genomic_DNA"/>
</dbReference>
<evidence type="ECO:0000256" key="7">
    <source>
        <dbReference type="ARBA" id="ARBA00023033"/>
    </source>
</evidence>
<accession>A0A0F9Y3W9</accession>
<reference evidence="8" key="1">
    <citation type="journal article" date="2015" name="Nature">
        <title>Complex archaea that bridge the gap between prokaryotes and eukaryotes.</title>
        <authorList>
            <person name="Spang A."/>
            <person name="Saw J.H."/>
            <person name="Jorgensen S.L."/>
            <person name="Zaremba-Niedzwiedzka K."/>
            <person name="Martijn J."/>
            <person name="Lind A.E."/>
            <person name="van Eijk R."/>
            <person name="Schleper C."/>
            <person name="Guy L."/>
            <person name="Ettema T.J."/>
        </authorList>
    </citation>
    <scope>NUCLEOTIDE SEQUENCE</scope>
</reference>
<keyword evidence="3" id="KW-0285">Flavoprotein</keyword>
<evidence type="ECO:0000256" key="6">
    <source>
        <dbReference type="ARBA" id="ARBA00023002"/>
    </source>
</evidence>